<evidence type="ECO:0000259" key="1">
    <source>
        <dbReference type="SMART" id="SM00382"/>
    </source>
</evidence>
<keyword evidence="3" id="KW-1185">Reference proteome</keyword>
<dbReference type="Gene3D" id="3.40.50.300">
    <property type="entry name" value="P-loop containing nucleotide triphosphate hydrolases"/>
    <property type="match status" value="1"/>
</dbReference>
<organism evidence="2 3">
    <name type="scientific">Sistotremastrum niveocremeum HHB9708</name>
    <dbReference type="NCBI Taxonomy" id="1314777"/>
    <lineage>
        <taxon>Eukaryota</taxon>
        <taxon>Fungi</taxon>
        <taxon>Dikarya</taxon>
        <taxon>Basidiomycota</taxon>
        <taxon>Agaricomycotina</taxon>
        <taxon>Agaricomycetes</taxon>
        <taxon>Sistotremastrales</taxon>
        <taxon>Sistotremastraceae</taxon>
        <taxon>Sertulicium</taxon>
        <taxon>Sertulicium niveocremeum</taxon>
    </lineage>
</organism>
<dbReference type="InterPro" id="IPR027417">
    <property type="entry name" value="P-loop_NTPase"/>
</dbReference>
<feature type="domain" description="AAA+ ATPase" evidence="1">
    <location>
        <begin position="30"/>
        <end position="204"/>
    </location>
</feature>
<protein>
    <recommendedName>
        <fullName evidence="1">AAA+ ATPase domain-containing protein</fullName>
    </recommendedName>
</protein>
<dbReference type="PANTHER" id="PTHR47691:SF3">
    <property type="entry name" value="HTH-TYPE TRANSCRIPTIONAL REGULATOR RV0890C-RELATED"/>
    <property type="match status" value="1"/>
</dbReference>
<feature type="non-terminal residue" evidence="2">
    <location>
        <position position="379"/>
    </location>
</feature>
<accession>A0A164N543</accession>
<evidence type="ECO:0000313" key="3">
    <source>
        <dbReference type="Proteomes" id="UP000076722"/>
    </source>
</evidence>
<reference evidence="2 3" key="1">
    <citation type="journal article" date="2016" name="Mol. Biol. Evol.">
        <title>Comparative Genomics of Early-Diverging Mushroom-Forming Fungi Provides Insights into the Origins of Lignocellulose Decay Capabilities.</title>
        <authorList>
            <person name="Nagy L.G."/>
            <person name="Riley R."/>
            <person name="Tritt A."/>
            <person name="Adam C."/>
            <person name="Daum C."/>
            <person name="Floudas D."/>
            <person name="Sun H."/>
            <person name="Yadav J.S."/>
            <person name="Pangilinan J."/>
            <person name="Larsson K.H."/>
            <person name="Matsuura K."/>
            <person name="Barry K."/>
            <person name="Labutti K."/>
            <person name="Kuo R."/>
            <person name="Ohm R.A."/>
            <person name="Bhattacharya S.S."/>
            <person name="Shirouzu T."/>
            <person name="Yoshinaga Y."/>
            <person name="Martin F.M."/>
            <person name="Grigoriev I.V."/>
            <person name="Hibbett D.S."/>
        </authorList>
    </citation>
    <scope>NUCLEOTIDE SEQUENCE [LARGE SCALE GENOMIC DNA]</scope>
    <source>
        <strain evidence="2 3">HHB9708</strain>
    </source>
</reference>
<dbReference type="SMART" id="SM00382">
    <property type="entry name" value="AAA"/>
    <property type="match status" value="1"/>
</dbReference>
<feature type="non-terminal residue" evidence="2">
    <location>
        <position position="1"/>
    </location>
</feature>
<dbReference type="EMBL" id="KV419451">
    <property type="protein sequence ID" value="KZS87364.1"/>
    <property type="molecule type" value="Genomic_DNA"/>
</dbReference>
<sequence length="379" mass="42088">IPANLPPAPQVFFGRSEIVESIVQQLSTTGQSHVAILGPPGIGKTSVALAVLHHHDVLSSFRDNRHYISCEALSTADSLVVFLGHYLGIEGKASQSQIVAVFRRRPRSLIVFDNFETPWESAQERCKAEELLSRLADVPELSLLLTLRGAERPSGIAWKRPCLPPLAAIDYEAAKKTFVAVSDTAEDDIFLPKLLEELDYVPLAVTLMANMCQHTSCEALLAQWQEDKTKMLTRGFDSRLSSVEISIEVSISSERLRRTPLAIRILQILSLLPDGVLTSELPTMLYGDGAQLPAAISTLRQVTLIYVEHGSGRLRSLSPIREYIQLHNPLDGAALHHLQLYFFELTKSVDDSGTYRDKEVLNRIQSQLMNIFTVLLNTL</sequence>
<dbReference type="PANTHER" id="PTHR47691">
    <property type="entry name" value="REGULATOR-RELATED"/>
    <property type="match status" value="1"/>
</dbReference>
<proteinExistence type="predicted"/>
<evidence type="ECO:0000313" key="2">
    <source>
        <dbReference type="EMBL" id="KZS87364.1"/>
    </source>
</evidence>
<dbReference type="Pfam" id="PF20703">
    <property type="entry name" value="nSTAND1"/>
    <property type="match status" value="1"/>
</dbReference>
<dbReference type="Proteomes" id="UP000076722">
    <property type="component" value="Unassembled WGS sequence"/>
</dbReference>
<dbReference type="OrthoDB" id="1534087at2759"/>
<dbReference type="InterPro" id="IPR049052">
    <property type="entry name" value="nSTAND1"/>
</dbReference>
<gene>
    <name evidence="2" type="ORF">SISNIDRAFT_390484</name>
</gene>
<name>A0A164N543_9AGAM</name>
<dbReference type="InterPro" id="IPR003593">
    <property type="entry name" value="AAA+_ATPase"/>
</dbReference>
<dbReference type="AlphaFoldDB" id="A0A164N543"/>
<dbReference type="STRING" id="1314777.A0A164N543"/>
<dbReference type="SUPFAM" id="SSF52540">
    <property type="entry name" value="P-loop containing nucleoside triphosphate hydrolases"/>
    <property type="match status" value="1"/>
</dbReference>